<sequence length="120" mass="13673">DQCQVDSQCPGQLKCCRNGCGKKLISIHEDVETSLPKKKGPCLSYILRWALSKRKDIAMRSTWGRSHGNQNVFEVHPQCSDLCSQRNRIEPTFSWILVRFVAAEPRQELPVSSFLEKLLA</sequence>
<dbReference type="Ensembl" id="ENSSSCT00035086380.1">
    <property type="protein sequence ID" value="ENSSSCP00035035976.1"/>
    <property type="gene ID" value="ENSSSCG00035064191.1"/>
</dbReference>
<evidence type="ECO:0000256" key="1">
    <source>
        <dbReference type="ARBA" id="ARBA00023157"/>
    </source>
</evidence>
<dbReference type="Proteomes" id="UP000694720">
    <property type="component" value="Unplaced"/>
</dbReference>
<evidence type="ECO:0000259" key="2">
    <source>
        <dbReference type="Pfam" id="PF00014"/>
    </source>
</evidence>
<evidence type="ECO:0000313" key="4">
    <source>
        <dbReference type="Ensembl" id="ENSSSCP00035035976.1"/>
    </source>
</evidence>
<proteinExistence type="predicted"/>
<dbReference type="SUPFAM" id="SSF57256">
    <property type="entry name" value="Elafin-like"/>
    <property type="match status" value="1"/>
</dbReference>
<dbReference type="PANTHER" id="PTHR46751">
    <property type="entry name" value="EPPIN"/>
    <property type="match status" value="1"/>
</dbReference>
<dbReference type="InterPro" id="IPR051388">
    <property type="entry name" value="Serpin_venom_toxin"/>
</dbReference>
<dbReference type="Gene3D" id="4.10.410.10">
    <property type="entry name" value="Pancreatic trypsin inhibitor Kunitz domain"/>
    <property type="match status" value="1"/>
</dbReference>
<dbReference type="InterPro" id="IPR008197">
    <property type="entry name" value="WAP_dom"/>
</dbReference>
<evidence type="ECO:0000259" key="3">
    <source>
        <dbReference type="Pfam" id="PF00095"/>
    </source>
</evidence>
<dbReference type="GO" id="GO:0005576">
    <property type="term" value="C:extracellular region"/>
    <property type="evidence" value="ECO:0007669"/>
    <property type="project" value="InterPro"/>
</dbReference>
<organism evidence="4 5">
    <name type="scientific">Sus scrofa</name>
    <name type="common">Pig</name>
    <dbReference type="NCBI Taxonomy" id="9823"/>
    <lineage>
        <taxon>Eukaryota</taxon>
        <taxon>Metazoa</taxon>
        <taxon>Chordata</taxon>
        <taxon>Craniata</taxon>
        <taxon>Vertebrata</taxon>
        <taxon>Euteleostomi</taxon>
        <taxon>Mammalia</taxon>
        <taxon>Eutheria</taxon>
        <taxon>Laurasiatheria</taxon>
        <taxon>Artiodactyla</taxon>
        <taxon>Suina</taxon>
        <taxon>Suidae</taxon>
        <taxon>Sus</taxon>
    </lineage>
</organism>
<feature type="domain" description="BPTI/Kunitz inhibitor" evidence="2">
    <location>
        <begin position="34"/>
        <end position="83"/>
    </location>
</feature>
<dbReference type="InterPro" id="IPR036880">
    <property type="entry name" value="Kunitz_BPTI_sf"/>
</dbReference>
<evidence type="ECO:0000313" key="5">
    <source>
        <dbReference type="Proteomes" id="UP000694720"/>
    </source>
</evidence>
<accession>A0A8D1AP28</accession>
<dbReference type="Gene3D" id="4.10.75.10">
    <property type="entry name" value="Elafin-like"/>
    <property type="match status" value="1"/>
</dbReference>
<dbReference type="AlphaFoldDB" id="A0A8D1AP28"/>
<feature type="domain" description="WAP" evidence="3">
    <location>
        <begin position="1"/>
        <end position="23"/>
    </location>
</feature>
<name>A0A8D1AP28_PIG</name>
<dbReference type="SUPFAM" id="SSF57362">
    <property type="entry name" value="BPTI-like"/>
    <property type="match status" value="1"/>
</dbReference>
<dbReference type="PANTHER" id="PTHR46751:SF1">
    <property type="entry name" value="WAP FOUR-DISULFIDE CORE DOMAIN PROTEIN 6A"/>
    <property type="match status" value="1"/>
</dbReference>
<dbReference type="Pfam" id="PF00095">
    <property type="entry name" value="WAP"/>
    <property type="match status" value="1"/>
</dbReference>
<protein>
    <recommendedName>
        <fullName evidence="6">WAP domain-containing protein</fullName>
    </recommendedName>
</protein>
<reference evidence="4" key="1">
    <citation type="submission" date="2025-08" db="UniProtKB">
        <authorList>
            <consortium name="Ensembl"/>
        </authorList>
    </citation>
    <scope>IDENTIFICATION</scope>
</reference>
<dbReference type="InterPro" id="IPR002223">
    <property type="entry name" value="Kunitz_BPTI"/>
</dbReference>
<keyword evidence="1" id="KW-1015">Disulfide bond</keyword>
<dbReference type="Pfam" id="PF00014">
    <property type="entry name" value="Kunitz_BPTI"/>
    <property type="match status" value="1"/>
</dbReference>
<evidence type="ECO:0008006" key="6">
    <source>
        <dbReference type="Google" id="ProtNLM"/>
    </source>
</evidence>
<dbReference type="GO" id="GO:0004867">
    <property type="term" value="F:serine-type endopeptidase inhibitor activity"/>
    <property type="evidence" value="ECO:0007669"/>
    <property type="project" value="InterPro"/>
</dbReference>
<dbReference type="InterPro" id="IPR036645">
    <property type="entry name" value="Elafin-like_sf"/>
</dbReference>